<keyword evidence="1 2" id="KW-0732">Signal</keyword>
<dbReference type="Pfam" id="PF18962">
    <property type="entry name" value="Por_Secre_tail"/>
    <property type="match status" value="1"/>
</dbReference>
<feature type="domain" description="SbsA Ig-like" evidence="4">
    <location>
        <begin position="28"/>
        <end position="127"/>
    </location>
</feature>
<evidence type="ECO:0000259" key="5">
    <source>
        <dbReference type="Pfam" id="PF18962"/>
    </source>
</evidence>
<dbReference type="InterPro" id="IPR013783">
    <property type="entry name" value="Ig-like_fold"/>
</dbReference>
<dbReference type="InterPro" id="IPR032812">
    <property type="entry name" value="SbsA_Ig"/>
</dbReference>
<dbReference type="Gene3D" id="2.130.10.130">
    <property type="entry name" value="Integrin alpha, N-terminal"/>
    <property type="match status" value="1"/>
</dbReference>
<feature type="domain" description="Secretion system C-terminal sorting" evidence="5">
    <location>
        <begin position="1144"/>
        <end position="1213"/>
    </location>
</feature>
<sequence>MNNLSSLLKASTPALTGLLLLPLAGQAQLNVSSRTPARNAIAAPRSSDVTLTFDQALDATTAGNVRVFSAQRGGQLVRGGNATASGSTLTVAPANDFQAGENVQVTVPATVLSGTSVAASKQVYQFTAAATGGSGTFVAPATEPNLATASATASVVAADVNGDGRLDILAANVGGGANSVTVRLNNGDGTYATSTVSIGIAALVMTVADVNGDGALDLLVANGASTGLVAVRLNDGSGSFSGTTNVPVGNTPQSVAAADLDGDGDLDLLAGNYAGSSVSVRFNDGTGGFSGQAVPANNVAVGGLPQSVVAADMNGDGALDILTANRGAATVSVRLNDGNGSFPTIIAVPVGNLPYAVVAVDVDGNGTRDIATSNFGGGSNPGFVSVRFNDGSGTFTGDADPANTITVGVQPYSLTAGDIDGDGDFDLLTANGGSATVSVLRNSSSGSFAAGTAVAIGGTRTVVTADVDGDGDLDLLTASNAASVAVRLNQAAAPTLTSLSPTSGPVGASIILTGTGFTSTSTVSFNGTAATSVTFTSATSLTAVVPTGATTGNVTVTTVGGTTSGVSFTVTAIPSLVISTPQNVAPGTYQNITVQNGGSALLQGDITVLGTLQVQAGGRVQTIYNSGAGCATISGSGNFVLEANSQISICSPDGISASGATGSVQVTGTRTFSPQAFYLYDRPGSQITGAGLPAEVAYLSKADTGTLTLSQAVAVRRAVEIFNAGGIATNGQALTLLSDANGTALLANYSTGQVTGNVTVQRYIDGSQNAGLGYRHLAVPVDGQTVAAFASGGTAQVVNDAYNTATTPGLVTPFPTVYRYSVDQVALSPATSVSDFDKGWISPASLTDNVAQGNGRTVQLPGASTLSFTGAAFQTATTLGTNRPTAAGTADWIFFGNPYASPLDFSTVQASQRTNLDAAVYVFESSSQYGGGFRSYVNGVGGNALVGSSQGFWVRMTPGQTTASLALTNANRVTSFSRQAPVRRSAADVRPQLTLALAGNNLSDDLTLYAEAGATAGVDAAFDAAKMPNSHGLNLAALAAGGEALAIDGRADFATATAVPLTVGVPALGAYAFTATALANLPAGTRAELADNLTNTRTVLTAGASYAFTMSSFTAPGRFWLNLMPAAAPLASANAALEAQVLAYPNPAHGQLTVLRPAAKVATAELLNSLGQRVRSLALPTAETVVNLHGLAAGVYTLRLTLDGQPVAKRVVVE</sequence>
<dbReference type="InterPro" id="IPR014756">
    <property type="entry name" value="Ig_E-set"/>
</dbReference>
<dbReference type="InterPro" id="IPR028994">
    <property type="entry name" value="Integrin_alpha_N"/>
</dbReference>
<evidence type="ECO:0000313" key="6">
    <source>
        <dbReference type="EMBL" id="MDO7873164.1"/>
    </source>
</evidence>
<dbReference type="SUPFAM" id="SSF69318">
    <property type="entry name" value="Integrin alpha N-terminal domain"/>
    <property type="match status" value="2"/>
</dbReference>
<evidence type="ECO:0000256" key="1">
    <source>
        <dbReference type="ARBA" id="ARBA00022729"/>
    </source>
</evidence>
<evidence type="ECO:0000259" key="3">
    <source>
        <dbReference type="Pfam" id="PF01833"/>
    </source>
</evidence>
<dbReference type="Pfam" id="PF01833">
    <property type="entry name" value="TIG"/>
    <property type="match status" value="1"/>
</dbReference>
<dbReference type="InterPro" id="IPR013517">
    <property type="entry name" value="FG-GAP"/>
</dbReference>
<evidence type="ECO:0000256" key="2">
    <source>
        <dbReference type="SAM" id="SignalP"/>
    </source>
</evidence>
<reference evidence="6" key="1">
    <citation type="submission" date="2023-07" db="EMBL/GenBank/DDBJ databases">
        <authorList>
            <person name="Kim M.K."/>
        </authorList>
    </citation>
    <scope>NUCLEOTIDE SEQUENCE</scope>
    <source>
        <strain evidence="6">ASUV-10-1</strain>
    </source>
</reference>
<dbReference type="NCBIfam" id="TIGR04183">
    <property type="entry name" value="Por_Secre_tail"/>
    <property type="match status" value="1"/>
</dbReference>
<name>A0ABT9B4H9_9BACT</name>
<dbReference type="SUPFAM" id="SSF81296">
    <property type="entry name" value="E set domains"/>
    <property type="match status" value="1"/>
</dbReference>
<protein>
    <submittedName>
        <fullName evidence="6">FG-GAP-like repeat-containing protein</fullName>
    </submittedName>
</protein>
<accession>A0ABT9B4H9</accession>
<dbReference type="Proteomes" id="UP001176429">
    <property type="component" value="Unassembled WGS sequence"/>
</dbReference>
<feature type="domain" description="IPT/TIG" evidence="3">
    <location>
        <begin position="494"/>
        <end position="569"/>
    </location>
</feature>
<comment type="caution">
    <text evidence="6">The sequence shown here is derived from an EMBL/GenBank/DDBJ whole genome shotgun (WGS) entry which is preliminary data.</text>
</comment>
<proteinExistence type="predicted"/>
<evidence type="ECO:0000259" key="4">
    <source>
        <dbReference type="Pfam" id="PF13205"/>
    </source>
</evidence>
<dbReference type="EMBL" id="JAUQSY010000001">
    <property type="protein sequence ID" value="MDO7873164.1"/>
    <property type="molecule type" value="Genomic_DNA"/>
</dbReference>
<feature type="signal peptide" evidence="2">
    <location>
        <begin position="1"/>
        <end position="27"/>
    </location>
</feature>
<dbReference type="InterPro" id="IPR026444">
    <property type="entry name" value="Secre_tail"/>
</dbReference>
<feature type="chain" id="PRO_5047335481" evidence="2">
    <location>
        <begin position="28"/>
        <end position="1214"/>
    </location>
</feature>
<dbReference type="PANTHER" id="PTHR46580:SF2">
    <property type="entry name" value="MAM DOMAIN-CONTAINING PROTEIN"/>
    <property type="match status" value="1"/>
</dbReference>
<dbReference type="RefSeq" id="WP_305004480.1">
    <property type="nucleotide sequence ID" value="NZ_JAUQSY010000001.1"/>
</dbReference>
<dbReference type="Pfam" id="PF13517">
    <property type="entry name" value="FG-GAP_3"/>
    <property type="match status" value="4"/>
</dbReference>
<evidence type="ECO:0000313" key="7">
    <source>
        <dbReference type="Proteomes" id="UP001176429"/>
    </source>
</evidence>
<gene>
    <name evidence="6" type="ORF">Q5H93_00345</name>
</gene>
<dbReference type="Pfam" id="PF13205">
    <property type="entry name" value="Big_5"/>
    <property type="match status" value="1"/>
</dbReference>
<keyword evidence="7" id="KW-1185">Reference proteome</keyword>
<dbReference type="Gene3D" id="2.40.128.340">
    <property type="match status" value="1"/>
</dbReference>
<dbReference type="PANTHER" id="PTHR46580">
    <property type="entry name" value="SENSOR KINASE-RELATED"/>
    <property type="match status" value="1"/>
</dbReference>
<organism evidence="6 7">
    <name type="scientific">Hymenobacter aranciens</name>
    <dbReference type="NCBI Taxonomy" id="3063996"/>
    <lineage>
        <taxon>Bacteria</taxon>
        <taxon>Pseudomonadati</taxon>
        <taxon>Bacteroidota</taxon>
        <taxon>Cytophagia</taxon>
        <taxon>Cytophagales</taxon>
        <taxon>Hymenobacteraceae</taxon>
        <taxon>Hymenobacter</taxon>
    </lineage>
</organism>
<dbReference type="Gene3D" id="2.60.40.10">
    <property type="entry name" value="Immunoglobulins"/>
    <property type="match status" value="1"/>
</dbReference>
<dbReference type="InterPro" id="IPR002909">
    <property type="entry name" value="IPT_dom"/>
</dbReference>